<reference evidence="1 2" key="1">
    <citation type="submission" date="2017-06" db="EMBL/GenBank/DDBJ databases">
        <authorList>
            <person name="Kim H.J."/>
            <person name="Triplett B.A."/>
        </authorList>
    </citation>
    <scope>NUCLEOTIDE SEQUENCE [LARGE SCALE GENOMIC DNA]</scope>
    <source>
        <strain evidence="1 2">DSM 44272</strain>
    </source>
</reference>
<proteinExistence type="predicted"/>
<accession>A0A238VH47</accession>
<dbReference type="EMBL" id="FZNO01000003">
    <property type="protein sequence ID" value="SNR33407.1"/>
    <property type="molecule type" value="Genomic_DNA"/>
</dbReference>
<evidence type="ECO:0000313" key="1">
    <source>
        <dbReference type="EMBL" id="SNR33407.1"/>
    </source>
</evidence>
<name>A0A238VH47_9ACTN</name>
<gene>
    <name evidence="1" type="ORF">SAMN06272737_103130</name>
</gene>
<keyword evidence="2" id="KW-1185">Reference proteome</keyword>
<evidence type="ECO:0000313" key="2">
    <source>
        <dbReference type="Proteomes" id="UP000198403"/>
    </source>
</evidence>
<dbReference type="RefSeq" id="WP_089335270.1">
    <property type="nucleotide sequence ID" value="NZ_FZNO01000003.1"/>
</dbReference>
<sequence length="64" mass="7023">MPLRFRRSSPRWLLPGAALVLDCGARFLGSSVIVDQLEERTRARLGRVAAVVTREDLGDAGRTS</sequence>
<protein>
    <submittedName>
        <fullName evidence="1">Uncharacterized protein</fullName>
    </submittedName>
</protein>
<dbReference type="Proteomes" id="UP000198403">
    <property type="component" value="Unassembled WGS sequence"/>
</dbReference>
<organism evidence="1 2">
    <name type="scientific">Blastococcus mobilis</name>
    <dbReference type="NCBI Taxonomy" id="1938746"/>
    <lineage>
        <taxon>Bacteria</taxon>
        <taxon>Bacillati</taxon>
        <taxon>Actinomycetota</taxon>
        <taxon>Actinomycetes</taxon>
        <taxon>Geodermatophilales</taxon>
        <taxon>Geodermatophilaceae</taxon>
        <taxon>Blastococcus</taxon>
    </lineage>
</organism>
<dbReference type="AlphaFoldDB" id="A0A238VH47"/>
<dbReference type="OrthoDB" id="7740853at2"/>